<dbReference type="OrthoDB" id="8895at2157"/>
<protein>
    <submittedName>
        <fullName evidence="2">Metal dependent phosphohydrolase</fullName>
    </submittedName>
</protein>
<dbReference type="FunCoup" id="G0EDX8">
    <property type="interactions" value="130"/>
</dbReference>
<dbReference type="PANTHER" id="PTHR11373:SF4">
    <property type="entry name" value="DEOXYNUCLEOSIDE TRIPHOSPHATE TRIPHOSPHOHYDROLASE SAMHD1"/>
    <property type="match status" value="1"/>
</dbReference>
<dbReference type="InterPro" id="IPR003607">
    <property type="entry name" value="HD/PDEase_dom"/>
</dbReference>
<dbReference type="GO" id="GO:0006203">
    <property type="term" value="P:dGTP catabolic process"/>
    <property type="evidence" value="ECO:0007669"/>
    <property type="project" value="TreeGrafter"/>
</dbReference>
<gene>
    <name evidence="2" type="ordered locus">Pyrfu_0878</name>
</gene>
<dbReference type="AlphaFoldDB" id="G0EDX8"/>
<dbReference type="InParanoid" id="G0EDX8"/>
<dbReference type="Gene3D" id="1.10.3210.10">
    <property type="entry name" value="Hypothetical protein af1432"/>
    <property type="match status" value="1"/>
</dbReference>
<dbReference type="eggNOG" id="arCOG04430">
    <property type="taxonomic scope" value="Archaea"/>
</dbReference>
<sequence>MTVPLDTDFKIVKDPVHTSIVLPSDFFKLIDDPLFQRLRYIKQTGLSHYVYPGLQHTRFEHSLGVAHLMLTALDAIVRNTLRIYGEGSEAAQLAKRLVESREYRCAAGIAALLHDLGHLAWSHVFETALQDYEVVSSAHGPESLSIPVTGHEQLTTMLVNLLLAKQDTLCGLHAHTVLDLVTSILEYSYGDSKEVKDEALWIPARLLSGTVDVDRGDYLLRDSRSAGVSYGLYDLDRLISVLVLAWEPPTELPGGAHSDVGVIDKGVSVVENMLLGRMYMYSEVYLHDVVLAYEAGASRLLSTLMLAALQLYERSFEGVEGFERRLLECIVDTLVNYSELEENRPERLEQCARLLTDPSIELVTELLAFNESSIYEGLKKLEDGRWACPALRIYSRVLTARKHPPSLYLSGKKANIIVSRMTRRSRRVSLPAIKRMLQPYFEALENTPLIIVTYTVYPVYSRDEPVLVVHRENKRVYTLHELDTSPIGELLSSGGIRSKVVVTFPPLPELPELPHPAFRARAGKLESKVVEHAYRACGYSDDETRNVLRQATRMVVDIAEEIGSLVTTL</sequence>
<dbReference type="PANTHER" id="PTHR11373">
    <property type="entry name" value="DEOXYNUCLEOSIDE TRIPHOSPHATE TRIPHOSPHOHYDROLASE"/>
    <property type="match status" value="1"/>
</dbReference>
<keyword evidence="3" id="KW-1185">Reference proteome</keyword>
<dbReference type="HOGENOM" id="CLU_535988_0_0_2"/>
<accession>G0EDX8</accession>
<dbReference type="SUPFAM" id="SSF109604">
    <property type="entry name" value="HD-domain/PDEase-like"/>
    <property type="match status" value="1"/>
</dbReference>
<evidence type="ECO:0000313" key="3">
    <source>
        <dbReference type="Proteomes" id="UP000001037"/>
    </source>
</evidence>
<proteinExistence type="predicted"/>
<keyword evidence="2" id="KW-0378">Hydrolase</keyword>
<dbReference type="Proteomes" id="UP000001037">
    <property type="component" value="Chromosome"/>
</dbReference>
<organism evidence="2 3">
    <name type="scientific">Pyrolobus fumarii (strain DSM 11204 / 1A)</name>
    <dbReference type="NCBI Taxonomy" id="694429"/>
    <lineage>
        <taxon>Archaea</taxon>
        <taxon>Thermoproteota</taxon>
        <taxon>Thermoprotei</taxon>
        <taxon>Desulfurococcales</taxon>
        <taxon>Pyrodictiaceae</taxon>
        <taxon>Pyrolobus</taxon>
    </lineage>
</organism>
<dbReference type="GO" id="GO:0008832">
    <property type="term" value="F:dGTPase activity"/>
    <property type="evidence" value="ECO:0007669"/>
    <property type="project" value="TreeGrafter"/>
</dbReference>
<name>G0EDX8_PYRF1</name>
<evidence type="ECO:0000259" key="1">
    <source>
        <dbReference type="SMART" id="SM00471"/>
    </source>
</evidence>
<dbReference type="KEGG" id="pfm:Pyrfu_0878"/>
<dbReference type="GeneID" id="11139352"/>
<feature type="domain" description="HD/PDEase" evidence="1">
    <location>
        <begin position="54"/>
        <end position="228"/>
    </location>
</feature>
<dbReference type="CDD" id="cd00077">
    <property type="entry name" value="HDc"/>
    <property type="match status" value="1"/>
</dbReference>
<dbReference type="RefSeq" id="WP_014026424.1">
    <property type="nucleotide sequence ID" value="NC_015931.1"/>
</dbReference>
<evidence type="ECO:0000313" key="2">
    <source>
        <dbReference type="EMBL" id="AEM38747.1"/>
    </source>
</evidence>
<dbReference type="EMBL" id="CP002838">
    <property type="protein sequence ID" value="AEM38747.1"/>
    <property type="molecule type" value="Genomic_DNA"/>
</dbReference>
<dbReference type="SMART" id="SM00471">
    <property type="entry name" value="HDc"/>
    <property type="match status" value="1"/>
</dbReference>
<dbReference type="STRING" id="694429.Pyrfu_0878"/>
<dbReference type="InterPro" id="IPR050135">
    <property type="entry name" value="dGTPase-like"/>
</dbReference>
<reference evidence="2 3" key="1">
    <citation type="journal article" date="2011" name="Stand. Genomic Sci.">
        <title>Complete genome sequence of the hyperthermophilic chemolithoautotroph Pyrolobus fumarii type strain (1A).</title>
        <authorList>
            <person name="Anderson I."/>
            <person name="Goker M."/>
            <person name="Nolan M."/>
            <person name="Lucas S."/>
            <person name="Hammon N."/>
            <person name="Deshpande S."/>
            <person name="Cheng J.F."/>
            <person name="Tapia R."/>
            <person name="Han C."/>
            <person name="Goodwin L."/>
            <person name="Pitluck S."/>
            <person name="Huntemann M."/>
            <person name="Liolios K."/>
            <person name="Ivanova N."/>
            <person name="Pagani I."/>
            <person name="Mavromatis K."/>
            <person name="Ovchinikova G."/>
            <person name="Pati A."/>
            <person name="Chen A."/>
            <person name="Palaniappan K."/>
            <person name="Land M."/>
            <person name="Hauser L."/>
            <person name="Brambilla E.M."/>
            <person name="Huber H."/>
            <person name="Yasawong M."/>
            <person name="Rohde M."/>
            <person name="Spring S."/>
            <person name="Abt B."/>
            <person name="Sikorski J."/>
            <person name="Wirth R."/>
            <person name="Detter J.C."/>
            <person name="Woyke T."/>
            <person name="Bristow J."/>
            <person name="Eisen J.A."/>
            <person name="Markowitz V."/>
            <person name="Hugenholtz P."/>
            <person name="Kyrpides N.C."/>
            <person name="Klenk H.P."/>
            <person name="Lapidus A."/>
        </authorList>
    </citation>
    <scope>NUCLEOTIDE SEQUENCE [LARGE SCALE GENOMIC DNA]</scope>
    <source>
        <strain evidence="3">DSM 11204 / 1A</strain>
    </source>
</reference>